<comment type="caution">
    <text evidence="1">The sequence shown here is derived from an EMBL/GenBank/DDBJ whole genome shotgun (WGS) entry which is preliminary data.</text>
</comment>
<gene>
    <name evidence="1" type="ORF">BN9_011210</name>
</gene>
<proteinExistence type="predicted"/>
<evidence type="ECO:0000313" key="1">
    <source>
        <dbReference type="EMBL" id="CCI40337.1"/>
    </source>
</evidence>
<name>A0A024G0H4_9STRA</name>
<dbReference type="EMBL" id="CAIX01000007">
    <property type="protein sequence ID" value="CCI40337.1"/>
    <property type="molecule type" value="Genomic_DNA"/>
</dbReference>
<keyword evidence="2" id="KW-1185">Reference proteome</keyword>
<dbReference type="AlphaFoldDB" id="A0A024G0H4"/>
<organism evidence="1 2">
    <name type="scientific">Albugo candida</name>
    <dbReference type="NCBI Taxonomy" id="65357"/>
    <lineage>
        <taxon>Eukaryota</taxon>
        <taxon>Sar</taxon>
        <taxon>Stramenopiles</taxon>
        <taxon>Oomycota</taxon>
        <taxon>Peronosporomycetes</taxon>
        <taxon>Albuginales</taxon>
        <taxon>Albuginaceae</taxon>
        <taxon>Albugo</taxon>
    </lineage>
</organism>
<evidence type="ECO:0000313" key="2">
    <source>
        <dbReference type="Proteomes" id="UP000053237"/>
    </source>
</evidence>
<dbReference type="InParanoid" id="A0A024G0H4"/>
<accession>A0A024G0H4</accession>
<protein>
    <submittedName>
        <fullName evidence="1">Uncharacterized protein</fullName>
    </submittedName>
</protein>
<reference evidence="1 2" key="1">
    <citation type="submission" date="2012-05" db="EMBL/GenBank/DDBJ databases">
        <title>Recombination and specialization in a pathogen metapopulation.</title>
        <authorList>
            <person name="Gardiner A."/>
            <person name="Kemen E."/>
            <person name="Schultz-Larsen T."/>
            <person name="MacLean D."/>
            <person name="Van Oosterhout C."/>
            <person name="Jones J.D.G."/>
        </authorList>
    </citation>
    <scope>NUCLEOTIDE SEQUENCE [LARGE SCALE GENOMIC DNA]</scope>
    <source>
        <strain evidence="1 2">Ac Nc2</strain>
    </source>
</reference>
<sequence>MLTVYETPTHYVEDREYIQLVSHFLEKNLEKQYQDAIQKPPNLDLTNGIHGFNKIKHRSLLTAYAALIVDFPKSRHLSNSLQASMVIINL</sequence>
<dbReference type="Proteomes" id="UP000053237">
    <property type="component" value="Unassembled WGS sequence"/>
</dbReference>